<proteinExistence type="inferred from homology"/>
<evidence type="ECO:0000313" key="16">
    <source>
        <dbReference type="Proteomes" id="UP000184932"/>
    </source>
</evidence>
<dbReference type="Pfam" id="PF00593">
    <property type="entry name" value="TonB_dep_Rec_b-barrel"/>
    <property type="match status" value="1"/>
</dbReference>
<keyword evidence="3 10" id="KW-1134">Transmembrane beta strand</keyword>
<keyword evidence="16" id="KW-1185">Reference proteome</keyword>
<dbReference type="GO" id="GO:0015344">
    <property type="term" value="F:siderophore uptake transmembrane transporter activity"/>
    <property type="evidence" value="ECO:0007669"/>
    <property type="project" value="TreeGrafter"/>
</dbReference>
<evidence type="ECO:0000256" key="10">
    <source>
        <dbReference type="PROSITE-ProRule" id="PRU01360"/>
    </source>
</evidence>
<dbReference type="AlphaFoldDB" id="A0A1N6ICH9"/>
<dbReference type="InterPro" id="IPR039426">
    <property type="entry name" value="TonB-dep_rcpt-like"/>
</dbReference>
<dbReference type="InterPro" id="IPR036942">
    <property type="entry name" value="Beta-barrel_TonB_sf"/>
</dbReference>
<dbReference type="OrthoDB" id="9760333at2"/>
<organism evidence="15 16">
    <name type="scientific">Vannielia litorea</name>
    <dbReference type="NCBI Taxonomy" id="1217970"/>
    <lineage>
        <taxon>Bacteria</taxon>
        <taxon>Pseudomonadati</taxon>
        <taxon>Pseudomonadota</taxon>
        <taxon>Alphaproteobacteria</taxon>
        <taxon>Rhodobacterales</taxon>
        <taxon>Paracoccaceae</taxon>
        <taxon>Vannielia</taxon>
    </lineage>
</organism>
<dbReference type="PROSITE" id="PS52016">
    <property type="entry name" value="TONB_DEPENDENT_REC_3"/>
    <property type="match status" value="1"/>
</dbReference>
<evidence type="ECO:0000256" key="12">
    <source>
        <dbReference type="SAM" id="SignalP"/>
    </source>
</evidence>
<sequence>MTRLLVTTAILAATAAPLAAQEVYDLDTITVTADLSDGTETQRTGATVEVTTREDLERAGDSSVATYLSRQPGLSLAMTGGPGGTADIRIRGLHQRYTSVLIDGINVLDLSATNPAFNFGTLTTGGIGRIEVLKGAQSAQYGSAAVGGVVSINSRRATEEGTHVYLEGEVGSYDSFDANATVTSKGERHSFAVTLSRLEFGGFSAADEEDGNTEEDSLSTVRLSFNGEYALTEALTIGLSGFSEKSEYDLDGGFPFGDTDDTIENTSNGLRLFARYEGAKVTHELSATSFDFDRETSSGSTYAGERKTLAYLGQATLSPTMRLNFGFDYSDESFASFAFGTAAEGNVTNTGVFAELNWSPTGQLDVVAALRHDEHEEFGGYTSGRLALAYRPQDDLILRGSLATGFRAPSLFELYAPNSGNPDLTPETSFSAELGIEKRLGREDFVKATLFYSEVEDRITFGPTFPSPNVQAEGTSIARGIELSGQKALSDRVSLFGNYTYTESEGEDGARVLRVPRNNLVLGVDAEIAPRWTARAELQHVSDYLDVGASFPYDPVRLDDYTLVNTMVTYDVSDSAEAYFRIENIGDVEYQTVNGYGQSDRAFYVGLRAKF</sequence>
<evidence type="ECO:0000256" key="7">
    <source>
        <dbReference type="ARBA" id="ARBA00023136"/>
    </source>
</evidence>
<evidence type="ECO:0000256" key="4">
    <source>
        <dbReference type="ARBA" id="ARBA00022692"/>
    </source>
</evidence>
<dbReference type="InterPro" id="IPR000531">
    <property type="entry name" value="Beta-barrel_TonB"/>
</dbReference>
<dbReference type="GO" id="GO:0009279">
    <property type="term" value="C:cell outer membrane"/>
    <property type="evidence" value="ECO:0007669"/>
    <property type="project" value="UniProtKB-SubCell"/>
</dbReference>
<keyword evidence="8" id="KW-0675">Receptor</keyword>
<dbReference type="STRING" id="1217970.SAMN05444002_3697"/>
<dbReference type="SUPFAM" id="SSF56935">
    <property type="entry name" value="Porins"/>
    <property type="match status" value="1"/>
</dbReference>
<keyword evidence="4 10" id="KW-0812">Transmembrane</keyword>
<dbReference type="EMBL" id="FSRL01000002">
    <property type="protein sequence ID" value="SIO29689.1"/>
    <property type="molecule type" value="Genomic_DNA"/>
</dbReference>
<dbReference type="PANTHER" id="PTHR30069">
    <property type="entry name" value="TONB-DEPENDENT OUTER MEMBRANE RECEPTOR"/>
    <property type="match status" value="1"/>
</dbReference>
<evidence type="ECO:0000256" key="3">
    <source>
        <dbReference type="ARBA" id="ARBA00022452"/>
    </source>
</evidence>
<evidence type="ECO:0000256" key="11">
    <source>
        <dbReference type="RuleBase" id="RU003357"/>
    </source>
</evidence>
<dbReference type="GO" id="GO:0044718">
    <property type="term" value="P:siderophore transmembrane transport"/>
    <property type="evidence" value="ECO:0007669"/>
    <property type="project" value="TreeGrafter"/>
</dbReference>
<keyword evidence="9 10" id="KW-0998">Cell outer membrane</keyword>
<comment type="subcellular location">
    <subcellularLocation>
        <location evidence="1 10">Cell outer membrane</location>
        <topology evidence="1 10">Multi-pass membrane protein</topology>
    </subcellularLocation>
</comment>
<dbReference type="PANTHER" id="PTHR30069:SF29">
    <property type="entry name" value="HEMOGLOBIN AND HEMOGLOBIN-HAPTOGLOBIN-BINDING PROTEIN 1-RELATED"/>
    <property type="match status" value="1"/>
</dbReference>
<dbReference type="Pfam" id="PF07715">
    <property type="entry name" value="Plug"/>
    <property type="match status" value="1"/>
</dbReference>
<dbReference type="Gene3D" id="2.170.130.10">
    <property type="entry name" value="TonB-dependent receptor, plug domain"/>
    <property type="match status" value="1"/>
</dbReference>
<accession>A0A1N6ICH9</accession>
<feature type="domain" description="TonB-dependent receptor-like beta-barrel" evidence="13">
    <location>
        <begin position="213"/>
        <end position="585"/>
    </location>
</feature>
<evidence type="ECO:0000256" key="5">
    <source>
        <dbReference type="ARBA" id="ARBA00022729"/>
    </source>
</evidence>
<evidence type="ECO:0000256" key="6">
    <source>
        <dbReference type="ARBA" id="ARBA00023077"/>
    </source>
</evidence>
<reference evidence="16" key="1">
    <citation type="submission" date="2016-11" db="EMBL/GenBank/DDBJ databases">
        <authorList>
            <person name="Varghese N."/>
            <person name="Submissions S."/>
        </authorList>
    </citation>
    <scope>NUCLEOTIDE SEQUENCE [LARGE SCALE GENOMIC DNA]</scope>
    <source>
        <strain evidence="16">DSM 29440</strain>
    </source>
</reference>
<feature type="chain" id="PRO_5013088311" evidence="12">
    <location>
        <begin position="20"/>
        <end position="611"/>
    </location>
</feature>
<evidence type="ECO:0000256" key="2">
    <source>
        <dbReference type="ARBA" id="ARBA00022448"/>
    </source>
</evidence>
<dbReference type="CDD" id="cd01347">
    <property type="entry name" value="ligand_gated_channel"/>
    <property type="match status" value="1"/>
</dbReference>
<dbReference type="RefSeq" id="WP_074258240.1">
    <property type="nucleotide sequence ID" value="NZ_FSRL01000002.1"/>
</dbReference>
<evidence type="ECO:0000256" key="9">
    <source>
        <dbReference type="ARBA" id="ARBA00023237"/>
    </source>
</evidence>
<feature type="signal peptide" evidence="12">
    <location>
        <begin position="1"/>
        <end position="19"/>
    </location>
</feature>
<dbReference type="Proteomes" id="UP000184932">
    <property type="component" value="Unassembled WGS sequence"/>
</dbReference>
<evidence type="ECO:0000256" key="1">
    <source>
        <dbReference type="ARBA" id="ARBA00004571"/>
    </source>
</evidence>
<gene>
    <name evidence="15" type="ORF">SAMN05444002_3697</name>
</gene>
<keyword evidence="2 10" id="KW-0813">Transport</keyword>
<feature type="domain" description="TonB-dependent receptor plug" evidence="14">
    <location>
        <begin position="42"/>
        <end position="149"/>
    </location>
</feature>
<keyword evidence="7 10" id="KW-0472">Membrane</keyword>
<dbReference type="InterPro" id="IPR012910">
    <property type="entry name" value="Plug_dom"/>
</dbReference>
<evidence type="ECO:0000313" key="15">
    <source>
        <dbReference type="EMBL" id="SIO29689.1"/>
    </source>
</evidence>
<comment type="similarity">
    <text evidence="10 11">Belongs to the TonB-dependent receptor family.</text>
</comment>
<keyword evidence="5 12" id="KW-0732">Signal</keyword>
<protein>
    <submittedName>
        <fullName evidence="15">Vitamin B12 transporter</fullName>
    </submittedName>
</protein>
<name>A0A1N6ICH9_9RHOB</name>
<evidence type="ECO:0000256" key="8">
    <source>
        <dbReference type="ARBA" id="ARBA00023170"/>
    </source>
</evidence>
<evidence type="ECO:0000259" key="14">
    <source>
        <dbReference type="Pfam" id="PF07715"/>
    </source>
</evidence>
<evidence type="ECO:0000259" key="13">
    <source>
        <dbReference type="Pfam" id="PF00593"/>
    </source>
</evidence>
<dbReference type="InterPro" id="IPR037066">
    <property type="entry name" value="Plug_dom_sf"/>
</dbReference>
<dbReference type="Gene3D" id="2.40.170.20">
    <property type="entry name" value="TonB-dependent receptor, beta-barrel domain"/>
    <property type="match status" value="1"/>
</dbReference>
<keyword evidence="6 11" id="KW-0798">TonB box</keyword>